<evidence type="ECO:0000259" key="3">
    <source>
        <dbReference type="SMART" id="SM00499"/>
    </source>
</evidence>
<feature type="signal peptide" evidence="2">
    <location>
        <begin position="1"/>
        <end position="24"/>
    </location>
</feature>
<dbReference type="PANTHER" id="PTHR34377:SF3">
    <property type="entry name" value="TETRATRICOPEPTIDE REPEAT (TPR)-LIKE SUPERFAMILY PROTEIN"/>
    <property type="match status" value="1"/>
</dbReference>
<proteinExistence type="predicted"/>
<reference evidence="4" key="1">
    <citation type="submission" date="2024-03" db="EMBL/GenBank/DDBJ databases">
        <title>WGS assembly of Saponaria officinalis var. Norfolk2.</title>
        <authorList>
            <person name="Jenkins J."/>
            <person name="Shu S."/>
            <person name="Grimwood J."/>
            <person name="Barry K."/>
            <person name="Goodstein D."/>
            <person name="Schmutz J."/>
            <person name="Leebens-Mack J."/>
            <person name="Osbourn A."/>
        </authorList>
    </citation>
    <scope>NUCLEOTIDE SEQUENCE [LARGE SCALE GENOMIC DNA]</scope>
    <source>
        <strain evidence="4">JIC</strain>
    </source>
</reference>
<sequence length="162" mass="17915">MAIKKITRLLQVAAFLCLISMSSSEFPVIPFPPAPALALRPLCFTQFSLVYYACSSIPYSPILPPSPPPPPPPPLNSPIAEGPCPPTDGHRRRHHHRHKHSSSHNPAVDECCRWLKALDAQCVCDLLVRLPVFLAKPVHAYTVDVNSNCNVTYRCPSRVFVS</sequence>
<protein>
    <recommendedName>
        <fullName evidence="3">Bifunctional inhibitor/plant lipid transfer protein/seed storage helical domain-containing protein</fullName>
    </recommendedName>
</protein>
<dbReference type="SUPFAM" id="SSF47699">
    <property type="entry name" value="Bifunctional inhibitor/lipid-transfer protein/seed storage 2S albumin"/>
    <property type="match status" value="1"/>
</dbReference>
<evidence type="ECO:0000256" key="2">
    <source>
        <dbReference type="SAM" id="SignalP"/>
    </source>
</evidence>
<dbReference type="EMBL" id="JBDFQZ010000001">
    <property type="protein sequence ID" value="KAK9756112.1"/>
    <property type="molecule type" value="Genomic_DNA"/>
</dbReference>
<feature type="chain" id="PRO_5043430198" description="Bifunctional inhibitor/plant lipid transfer protein/seed storage helical domain-containing protein" evidence="2">
    <location>
        <begin position="25"/>
        <end position="162"/>
    </location>
</feature>
<dbReference type="PANTHER" id="PTHR34377">
    <property type="entry name" value="TETRATRICOPEPTIDE REPEAT (TPR)-LIKE SUPERFAMILY PROTEIN"/>
    <property type="match status" value="1"/>
</dbReference>
<name>A0AAW1NDC9_SAPOF</name>
<organism evidence="4 5">
    <name type="scientific">Saponaria officinalis</name>
    <name type="common">Common soapwort</name>
    <name type="synonym">Lychnis saponaria</name>
    <dbReference type="NCBI Taxonomy" id="3572"/>
    <lineage>
        <taxon>Eukaryota</taxon>
        <taxon>Viridiplantae</taxon>
        <taxon>Streptophyta</taxon>
        <taxon>Embryophyta</taxon>
        <taxon>Tracheophyta</taxon>
        <taxon>Spermatophyta</taxon>
        <taxon>Magnoliopsida</taxon>
        <taxon>eudicotyledons</taxon>
        <taxon>Gunneridae</taxon>
        <taxon>Pentapetalae</taxon>
        <taxon>Caryophyllales</taxon>
        <taxon>Caryophyllaceae</taxon>
        <taxon>Caryophylleae</taxon>
        <taxon>Saponaria</taxon>
    </lineage>
</organism>
<evidence type="ECO:0000313" key="4">
    <source>
        <dbReference type="EMBL" id="KAK9756112.1"/>
    </source>
</evidence>
<accession>A0AAW1NDC9</accession>
<dbReference type="Proteomes" id="UP001443914">
    <property type="component" value="Unassembled WGS sequence"/>
</dbReference>
<feature type="compositionally biased region" description="Basic residues" evidence="1">
    <location>
        <begin position="90"/>
        <end position="102"/>
    </location>
</feature>
<gene>
    <name evidence="4" type="ORF">RND81_01G074100</name>
</gene>
<feature type="compositionally biased region" description="Pro residues" evidence="1">
    <location>
        <begin position="65"/>
        <end position="76"/>
    </location>
</feature>
<feature type="region of interest" description="Disordered" evidence="1">
    <location>
        <begin position="65"/>
        <end position="106"/>
    </location>
</feature>
<dbReference type="InterPro" id="IPR036312">
    <property type="entry name" value="Bifun_inhib/LTP/seed_sf"/>
</dbReference>
<dbReference type="InterPro" id="IPR016140">
    <property type="entry name" value="Bifunc_inhib/LTP/seed_store"/>
</dbReference>
<keyword evidence="5" id="KW-1185">Reference proteome</keyword>
<dbReference type="SMART" id="SM00499">
    <property type="entry name" value="AAI"/>
    <property type="match status" value="1"/>
</dbReference>
<evidence type="ECO:0000256" key="1">
    <source>
        <dbReference type="SAM" id="MobiDB-lite"/>
    </source>
</evidence>
<evidence type="ECO:0000313" key="5">
    <source>
        <dbReference type="Proteomes" id="UP001443914"/>
    </source>
</evidence>
<keyword evidence="2" id="KW-0732">Signal</keyword>
<comment type="caution">
    <text evidence="4">The sequence shown here is derived from an EMBL/GenBank/DDBJ whole genome shotgun (WGS) entry which is preliminary data.</text>
</comment>
<feature type="domain" description="Bifunctional inhibitor/plant lipid transfer protein/seed storage helical" evidence="3">
    <location>
        <begin position="54"/>
        <end position="155"/>
    </location>
</feature>
<dbReference type="AlphaFoldDB" id="A0AAW1NDC9"/>